<proteinExistence type="predicted"/>
<dbReference type="EMBL" id="CP063196">
    <property type="protein sequence ID" value="UOE21316.1"/>
    <property type="molecule type" value="Genomic_DNA"/>
</dbReference>
<keyword evidence="2" id="KW-0472">Membrane</keyword>
<accession>A0AA97M0C7</accession>
<dbReference type="InterPro" id="IPR058488">
    <property type="entry name" value="DUF8175"/>
</dbReference>
<keyword evidence="2" id="KW-0812">Transmembrane</keyword>
<feature type="domain" description="DUF8175" evidence="3">
    <location>
        <begin position="54"/>
        <end position="244"/>
    </location>
</feature>
<organism evidence="4 5">
    <name type="scientific">Thermobifida halotolerans</name>
    <dbReference type="NCBI Taxonomy" id="483545"/>
    <lineage>
        <taxon>Bacteria</taxon>
        <taxon>Bacillati</taxon>
        <taxon>Actinomycetota</taxon>
        <taxon>Actinomycetes</taxon>
        <taxon>Streptosporangiales</taxon>
        <taxon>Nocardiopsidaceae</taxon>
        <taxon>Thermobifida</taxon>
    </lineage>
</organism>
<evidence type="ECO:0000256" key="2">
    <source>
        <dbReference type="SAM" id="Phobius"/>
    </source>
</evidence>
<gene>
    <name evidence="4" type="ORF">NI17_009405</name>
</gene>
<dbReference type="Pfam" id="PF26526">
    <property type="entry name" value="DUF8175"/>
    <property type="match status" value="1"/>
</dbReference>
<feature type="region of interest" description="Disordered" evidence="1">
    <location>
        <begin position="45"/>
        <end position="85"/>
    </location>
</feature>
<dbReference type="AlphaFoldDB" id="A0AA97M0C7"/>
<evidence type="ECO:0000256" key="1">
    <source>
        <dbReference type="SAM" id="MobiDB-lite"/>
    </source>
</evidence>
<evidence type="ECO:0000259" key="3">
    <source>
        <dbReference type="Pfam" id="PF26526"/>
    </source>
</evidence>
<keyword evidence="2" id="KW-1133">Transmembrane helix</keyword>
<keyword evidence="5" id="KW-1185">Reference proteome</keyword>
<evidence type="ECO:0000313" key="4">
    <source>
        <dbReference type="EMBL" id="UOE21316.1"/>
    </source>
</evidence>
<feature type="transmembrane region" description="Helical" evidence="2">
    <location>
        <begin position="16"/>
        <end position="40"/>
    </location>
</feature>
<protein>
    <recommendedName>
        <fullName evidence="3">DUF8175 domain-containing protein</fullName>
    </recommendedName>
</protein>
<evidence type="ECO:0000313" key="5">
    <source>
        <dbReference type="Proteomes" id="UP000265719"/>
    </source>
</evidence>
<sequence>MAHDERKRNQPFVSKTYLASAGIVGLIAILGIAVVGTTLWPDGDETAPPVAASPTADPSPESTTAPAEGESVCGLPASDQTQIDEPPADTEWEFVGTMQAPSVPDAGPGMVADNGFRQCYAHSPEGALVAAANVLAMGTDPNLVRELNEELVAEGPGRDAVLADMEANPPTSDTGIRLSIAGYRLLGYGPNHARIDLAVEGSNGSIASVTTDLKWEEGDWKVELRPDGQPVIPVAQLADTVGYHPWSAGG</sequence>
<reference evidence="4" key="1">
    <citation type="submission" date="2020-10" db="EMBL/GenBank/DDBJ databases">
        <title>De novo genome project of the cellulose decomposer Thermobifida halotolerans type strain.</title>
        <authorList>
            <person name="Nagy I."/>
            <person name="Horvath B."/>
            <person name="Kukolya J."/>
            <person name="Nagy I."/>
            <person name="Orsini M."/>
        </authorList>
    </citation>
    <scope>NUCLEOTIDE SEQUENCE</scope>
    <source>
        <strain evidence="4">DSM 44931</strain>
    </source>
</reference>
<name>A0AA97M0C7_9ACTN</name>
<dbReference type="Proteomes" id="UP000265719">
    <property type="component" value="Chromosome"/>
</dbReference>
<dbReference type="RefSeq" id="WP_068694194.1">
    <property type="nucleotide sequence ID" value="NZ_CP063196.1"/>
</dbReference>
<dbReference type="KEGG" id="thao:NI17_009405"/>